<dbReference type="EMBL" id="JBBPBM010000010">
    <property type="protein sequence ID" value="KAK8564652.1"/>
    <property type="molecule type" value="Genomic_DNA"/>
</dbReference>
<dbReference type="Proteomes" id="UP001472677">
    <property type="component" value="Unassembled WGS sequence"/>
</dbReference>
<proteinExistence type="predicted"/>
<evidence type="ECO:0000313" key="2">
    <source>
        <dbReference type="EMBL" id="KAK8564652.1"/>
    </source>
</evidence>
<evidence type="ECO:0000256" key="1">
    <source>
        <dbReference type="SAM" id="MobiDB-lite"/>
    </source>
</evidence>
<sequence length="87" mass="10023">MDKILLDDWIKVNKKVHVYDDLVIQFGDDRMNEKSMGGYWWYGKRGVRASWGKVWGRQERGGSKLGKGLGQASHEKVTPKKSDKEVI</sequence>
<organism evidence="2 3">
    <name type="scientific">Hibiscus sabdariffa</name>
    <name type="common">roselle</name>
    <dbReference type="NCBI Taxonomy" id="183260"/>
    <lineage>
        <taxon>Eukaryota</taxon>
        <taxon>Viridiplantae</taxon>
        <taxon>Streptophyta</taxon>
        <taxon>Embryophyta</taxon>
        <taxon>Tracheophyta</taxon>
        <taxon>Spermatophyta</taxon>
        <taxon>Magnoliopsida</taxon>
        <taxon>eudicotyledons</taxon>
        <taxon>Gunneridae</taxon>
        <taxon>Pentapetalae</taxon>
        <taxon>rosids</taxon>
        <taxon>malvids</taxon>
        <taxon>Malvales</taxon>
        <taxon>Malvaceae</taxon>
        <taxon>Malvoideae</taxon>
        <taxon>Hibiscus</taxon>
    </lineage>
</organism>
<gene>
    <name evidence="2" type="ORF">V6N12_058235</name>
</gene>
<keyword evidence="3" id="KW-1185">Reference proteome</keyword>
<feature type="region of interest" description="Disordered" evidence="1">
    <location>
        <begin position="58"/>
        <end position="87"/>
    </location>
</feature>
<comment type="caution">
    <text evidence="2">The sequence shown here is derived from an EMBL/GenBank/DDBJ whole genome shotgun (WGS) entry which is preliminary data.</text>
</comment>
<evidence type="ECO:0000313" key="3">
    <source>
        <dbReference type="Proteomes" id="UP001472677"/>
    </source>
</evidence>
<feature type="compositionally biased region" description="Basic and acidic residues" evidence="1">
    <location>
        <begin position="73"/>
        <end position="87"/>
    </location>
</feature>
<reference evidence="2 3" key="1">
    <citation type="journal article" date="2024" name="G3 (Bethesda)">
        <title>Genome assembly of Hibiscus sabdariffa L. provides insights into metabolisms of medicinal natural products.</title>
        <authorList>
            <person name="Kim T."/>
        </authorList>
    </citation>
    <scope>NUCLEOTIDE SEQUENCE [LARGE SCALE GENOMIC DNA]</scope>
    <source>
        <strain evidence="2">TK-2024</strain>
        <tissue evidence="2">Old leaves</tissue>
    </source>
</reference>
<protein>
    <submittedName>
        <fullName evidence="2">Uncharacterized protein</fullName>
    </submittedName>
</protein>
<name>A0ABR2ERL4_9ROSI</name>
<accession>A0ABR2ERL4</accession>